<evidence type="ECO:0000259" key="3">
    <source>
        <dbReference type="PROSITE" id="PS50998"/>
    </source>
</evidence>
<dbReference type="GO" id="GO:0005509">
    <property type="term" value="F:calcium ion binding"/>
    <property type="evidence" value="ECO:0007669"/>
    <property type="project" value="InterPro"/>
</dbReference>
<dbReference type="EMBL" id="JAAGNN010000021">
    <property type="protein sequence ID" value="KAF4075046.1"/>
    <property type="molecule type" value="Genomic_DNA"/>
</dbReference>
<organism evidence="4 5">
    <name type="scientific">Ameiurus melas</name>
    <name type="common">Black bullhead</name>
    <name type="synonym">Silurus melas</name>
    <dbReference type="NCBI Taxonomy" id="219545"/>
    <lineage>
        <taxon>Eukaryota</taxon>
        <taxon>Metazoa</taxon>
        <taxon>Chordata</taxon>
        <taxon>Craniata</taxon>
        <taxon>Vertebrata</taxon>
        <taxon>Euteleostomi</taxon>
        <taxon>Actinopterygii</taxon>
        <taxon>Neopterygii</taxon>
        <taxon>Teleostei</taxon>
        <taxon>Ostariophysi</taxon>
        <taxon>Siluriformes</taxon>
        <taxon>Ictaluridae</taxon>
        <taxon>Ameiurus</taxon>
    </lineage>
</organism>
<evidence type="ECO:0000256" key="2">
    <source>
        <dbReference type="SAM" id="SignalP"/>
    </source>
</evidence>
<keyword evidence="2" id="KW-0732">Signal</keyword>
<evidence type="ECO:0000256" key="1">
    <source>
        <dbReference type="ARBA" id="ARBA00023157"/>
    </source>
</evidence>
<dbReference type="PANTHER" id="PTHR24278">
    <property type="entry name" value="COAGULATION FACTOR"/>
    <property type="match status" value="1"/>
</dbReference>
<feature type="domain" description="Gla" evidence="3">
    <location>
        <begin position="41"/>
        <end position="87"/>
    </location>
</feature>
<dbReference type="PRINTS" id="PR00001">
    <property type="entry name" value="GLABLOOD"/>
</dbReference>
<accession>A0A7J5ZX07</accession>
<dbReference type="Gene3D" id="4.10.740.10">
    <property type="entry name" value="Coagulation Factor IX"/>
    <property type="match status" value="1"/>
</dbReference>
<dbReference type="InterPro" id="IPR050442">
    <property type="entry name" value="Peptidase_S1_coag_factors"/>
</dbReference>
<dbReference type="PROSITE" id="PS00011">
    <property type="entry name" value="GLA_1"/>
    <property type="match status" value="1"/>
</dbReference>
<dbReference type="Pfam" id="PF00594">
    <property type="entry name" value="Gla"/>
    <property type="match status" value="1"/>
</dbReference>
<protein>
    <recommendedName>
        <fullName evidence="3">Gla domain-containing protein</fullName>
    </recommendedName>
</protein>
<dbReference type="InterPro" id="IPR017857">
    <property type="entry name" value="Coagulation_fac-like_Gla_dom"/>
</dbReference>
<feature type="chain" id="PRO_5029669136" description="Gla domain-containing protein" evidence="2">
    <location>
        <begin position="23"/>
        <end position="107"/>
    </location>
</feature>
<keyword evidence="5" id="KW-1185">Reference proteome</keyword>
<evidence type="ECO:0000313" key="5">
    <source>
        <dbReference type="Proteomes" id="UP000593565"/>
    </source>
</evidence>
<dbReference type="SUPFAM" id="SSF57630">
    <property type="entry name" value="GLA-domain"/>
    <property type="match status" value="1"/>
</dbReference>
<comment type="caution">
    <text evidence="4">The sequence shown here is derived from an EMBL/GenBank/DDBJ whole genome shotgun (WGS) entry which is preliminary data.</text>
</comment>
<evidence type="ECO:0000313" key="4">
    <source>
        <dbReference type="EMBL" id="KAF4075046.1"/>
    </source>
</evidence>
<sequence>MPLTPGDLLSGSMLILLLVASSSELSLSPEEASQFLRRHRRAYQVFEETKQGHLERECVEERCTKEEAREVFENDPETDYFYPKYLVCVDKFADKKKEDLVTCVHSE</sequence>
<dbReference type="SMART" id="SM00069">
    <property type="entry name" value="GLA"/>
    <property type="match status" value="1"/>
</dbReference>
<keyword evidence="1" id="KW-1015">Disulfide bond</keyword>
<feature type="signal peptide" evidence="2">
    <location>
        <begin position="1"/>
        <end position="22"/>
    </location>
</feature>
<dbReference type="FunFam" id="4.10.740.10:FF:000001">
    <property type="entry name" value="vitamin K-dependent protein S"/>
    <property type="match status" value="1"/>
</dbReference>
<dbReference type="PROSITE" id="PS50998">
    <property type="entry name" value="GLA_2"/>
    <property type="match status" value="1"/>
</dbReference>
<gene>
    <name evidence="4" type="ORF">AMELA_G00230170</name>
</gene>
<dbReference type="PANTHER" id="PTHR24278:SF40">
    <property type="entry name" value="COAGULATION FACTOR VII-LIKE"/>
    <property type="match status" value="1"/>
</dbReference>
<proteinExistence type="predicted"/>
<dbReference type="AlphaFoldDB" id="A0A7J5ZX07"/>
<dbReference type="Proteomes" id="UP000593565">
    <property type="component" value="Unassembled WGS sequence"/>
</dbReference>
<name>A0A7J5ZX07_AMEME</name>
<dbReference type="InterPro" id="IPR035972">
    <property type="entry name" value="GLA-like_dom_SF"/>
</dbReference>
<reference evidence="4 5" key="1">
    <citation type="submission" date="2020-02" db="EMBL/GenBank/DDBJ databases">
        <title>A chromosome-scale genome assembly of the black bullhead catfish (Ameiurus melas).</title>
        <authorList>
            <person name="Wen M."/>
            <person name="Zham M."/>
            <person name="Cabau C."/>
            <person name="Klopp C."/>
            <person name="Donnadieu C."/>
            <person name="Roques C."/>
            <person name="Bouchez O."/>
            <person name="Lampietro C."/>
            <person name="Jouanno E."/>
            <person name="Herpin A."/>
            <person name="Louis A."/>
            <person name="Berthelot C."/>
            <person name="Parey E."/>
            <person name="Roest-Crollius H."/>
            <person name="Braasch I."/>
            <person name="Postlethwait J."/>
            <person name="Robinson-Rechavi M."/>
            <person name="Echchiki A."/>
            <person name="Begum T."/>
            <person name="Montfort J."/>
            <person name="Schartl M."/>
            <person name="Bobe J."/>
            <person name="Guiguen Y."/>
        </authorList>
    </citation>
    <scope>NUCLEOTIDE SEQUENCE [LARGE SCALE GENOMIC DNA]</scope>
    <source>
        <strain evidence="4">M_S1</strain>
        <tissue evidence="4">Blood</tissue>
    </source>
</reference>
<dbReference type="GO" id="GO:0005615">
    <property type="term" value="C:extracellular space"/>
    <property type="evidence" value="ECO:0007669"/>
    <property type="project" value="TreeGrafter"/>
</dbReference>
<dbReference type="InterPro" id="IPR000294">
    <property type="entry name" value="GLA_domain"/>
</dbReference>